<name>A0A2Z5ZK63_9PROT</name>
<dbReference type="AlphaFoldDB" id="A0A2Z5ZK63"/>
<dbReference type="GO" id="GO:0004386">
    <property type="term" value="F:helicase activity"/>
    <property type="evidence" value="ECO:0007669"/>
    <property type="project" value="UniProtKB-KW"/>
</dbReference>
<dbReference type="EMBL" id="AP018515">
    <property type="protein sequence ID" value="BBC80921.1"/>
    <property type="molecule type" value="Genomic_DNA"/>
</dbReference>
<protein>
    <submittedName>
        <fullName evidence="1">DNA/RNA helicase</fullName>
    </submittedName>
</protein>
<organism evidence="1 2">
    <name type="scientific">Acetobacter orientalis</name>
    <dbReference type="NCBI Taxonomy" id="146474"/>
    <lineage>
        <taxon>Bacteria</taxon>
        <taxon>Pseudomonadati</taxon>
        <taxon>Pseudomonadota</taxon>
        <taxon>Alphaproteobacteria</taxon>
        <taxon>Acetobacterales</taxon>
        <taxon>Acetobacteraceae</taxon>
        <taxon>Acetobacter</taxon>
    </lineage>
</organism>
<evidence type="ECO:0000313" key="2">
    <source>
        <dbReference type="Proteomes" id="UP000270034"/>
    </source>
</evidence>
<reference evidence="1 2" key="1">
    <citation type="submission" date="2018-02" db="EMBL/GenBank/DDBJ databases">
        <title>Acetobacter orientalis genome.</title>
        <authorList>
            <person name="Nakashima N."/>
            <person name="Tamura T."/>
        </authorList>
    </citation>
    <scope>NUCLEOTIDE SEQUENCE [LARGE SCALE GENOMIC DNA]</scope>
    <source>
        <strain evidence="1 2">FAN1</strain>
    </source>
</reference>
<gene>
    <name evidence="1" type="ORF">AcetOrient_orf03910</name>
</gene>
<proteinExistence type="predicted"/>
<dbReference type="Proteomes" id="UP000270034">
    <property type="component" value="Chromosome"/>
</dbReference>
<sequence>MAWLYTLAGLRRVCLKMDKFVSSYGRVYAATARNFGKKPHGKF</sequence>
<keyword evidence="1" id="KW-0378">Hydrolase</keyword>
<keyword evidence="1" id="KW-0347">Helicase</keyword>
<dbReference type="KEGG" id="aot:AcetOri_orf03910"/>
<evidence type="ECO:0000313" key="1">
    <source>
        <dbReference type="EMBL" id="BBC80921.1"/>
    </source>
</evidence>
<keyword evidence="1" id="KW-0067">ATP-binding</keyword>
<accession>A0A2Z5ZK63</accession>
<keyword evidence="1" id="KW-0547">Nucleotide-binding</keyword>